<organism evidence="2 3">
    <name type="scientific">Candidatus Dojkabacteria bacterium</name>
    <dbReference type="NCBI Taxonomy" id="2099670"/>
    <lineage>
        <taxon>Bacteria</taxon>
        <taxon>Candidatus Dojkabacteria</taxon>
    </lineage>
</organism>
<protein>
    <submittedName>
        <fullName evidence="2">NUDIX domain-containing protein</fullName>
    </submittedName>
</protein>
<dbReference type="PROSITE" id="PS51462">
    <property type="entry name" value="NUDIX"/>
    <property type="match status" value="1"/>
</dbReference>
<evidence type="ECO:0000313" key="2">
    <source>
        <dbReference type="EMBL" id="MCA9378838.1"/>
    </source>
</evidence>
<dbReference type="EMBL" id="JAGQLI010000015">
    <property type="protein sequence ID" value="MCA9378838.1"/>
    <property type="molecule type" value="Genomic_DNA"/>
</dbReference>
<dbReference type="Proteomes" id="UP000760819">
    <property type="component" value="Unassembled WGS sequence"/>
</dbReference>
<dbReference type="SUPFAM" id="SSF55811">
    <property type="entry name" value="Nudix"/>
    <property type="match status" value="1"/>
</dbReference>
<reference evidence="2" key="2">
    <citation type="journal article" date="2021" name="Microbiome">
        <title>Successional dynamics and alternative stable states in a saline activated sludge microbial community over 9 years.</title>
        <authorList>
            <person name="Wang Y."/>
            <person name="Ye J."/>
            <person name="Ju F."/>
            <person name="Liu L."/>
            <person name="Boyd J.A."/>
            <person name="Deng Y."/>
            <person name="Parks D.H."/>
            <person name="Jiang X."/>
            <person name="Yin X."/>
            <person name="Woodcroft B.J."/>
            <person name="Tyson G.W."/>
            <person name="Hugenholtz P."/>
            <person name="Polz M.F."/>
            <person name="Zhang T."/>
        </authorList>
    </citation>
    <scope>NUCLEOTIDE SEQUENCE</scope>
    <source>
        <strain evidence="2">HKST-UBA12</strain>
    </source>
</reference>
<proteinExistence type="predicted"/>
<name>A0A955ICL0_9BACT</name>
<evidence type="ECO:0000313" key="3">
    <source>
        <dbReference type="Proteomes" id="UP000760819"/>
    </source>
</evidence>
<dbReference type="InterPro" id="IPR000086">
    <property type="entry name" value="NUDIX_hydrolase_dom"/>
</dbReference>
<dbReference type="Pfam" id="PF00293">
    <property type="entry name" value="NUDIX"/>
    <property type="match status" value="1"/>
</dbReference>
<dbReference type="InterPro" id="IPR015797">
    <property type="entry name" value="NUDIX_hydrolase-like_dom_sf"/>
</dbReference>
<sequence>MSKFDNQILAVKASKIARTLDSALLGKGFAKFGSTGKYDEIVEQATTGRRGDLEENPEFKQIIPYLVLQDDQGRILYYTRAVGTGEQRLHHKLSIGVGGHVEIEDIDDAEETIMHALKREVREEIGEGIEISEPEALGIIYRDDTPVDQVHIGVLFLAQITSGNIDPDPEAIAEAKLVSPEEFGAMMTSGNYDPETWTKIAWEYLQQN</sequence>
<feature type="domain" description="Nudix hydrolase" evidence="1">
    <location>
        <begin position="58"/>
        <end position="200"/>
    </location>
</feature>
<dbReference type="AlphaFoldDB" id="A0A955ICL0"/>
<dbReference type="Gene3D" id="3.90.79.10">
    <property type="entry name" value="Nucleoside Triphosphate Pyrophosphohydrolase"/>
    <property type="match status" value="1"/>
</dbReference>
<gene>
    <name evidence="2" type="ORF">KC640_00260</name>
</gene>
<reference evidence="2" key="1">
    <citation type="submission" date="2020-04" db="EMBL/GenBank/DDBJ databases">
        <authorList>
            <person name="Zhang T."/>
        </authorList>
    </citation>
    <scope>NUCLEOTIDE SEQUENCE</scope>
    <source>
        <strain evidence="2">HKST-UBA12</strain>
    </source>
</reference>
<accession>A0A955ICL0</accession>
<comment type="caution">
    <text evidence="2">The sequence shown here is derived from an EMBL/GenBank/DDBJ whole genome shotgun (WGS) entry which is preliminary data.</text>
</comment>
<evidence type="ECO:0000259" key="1">
    <source>
        <dbReference type="PROSITE" id="PS51462"/>
    </source>
</evidence>